<evidence type="ECO:0000313" key="2">
    <source>
        <dbReference type="Proteomes" id="UP001602322"/>
    </source>
</evidence>
<sequence length="195" mass="21443">MNDFSYSSIGPEPGQAEPGQWPKLEAALAVVNRDLLATLPGQDALILMVVPPWQPLPPSGIDRGQVYVAMPDGRWHGNAVNACDLEEGDPPEPDDAATVLTVVADAAQATIMELFWQVWPLCREHKTGMHPRPAGATDDWYQGEADTVGPPVWWCRGNRDGKPHDVCLVGELATTLQGKQRRALRHSKRKPDSRR</sequence>
<dbReference type="Proteomes" id="UP001602322">
    <property type="component" value="Unassembled WGS sequence"/>
</dbReference>
<comment type="caution">
    <text evidence="1">The sequence shown here is derived from an EMBL/GenBank/DDBJ whole genome shotgun (WGS) entry which is preliminary data.</text>
</comment>
<keyword evidence="2" id="KW-1185">Reference proteome</keyword>
<protein>
    <submittedName>
        <fullName evidence="1">Uncharacterized protein</fullName>
    </submittedName>
</protein>
<reference evidence="1 2" key="1">
    <citation type="submission" date="2024-10" db="EMBL/GenBank/DDBJ databases">
        <title>The Natural Products Discovery Center: Release of the First 8490 Sequenced Strains for Exploring Actinobacteria Biosynthetic Diversity.</title>
        <authorList>
            <person name="Kalkreuter E."/>
            <person name="Kautsar S.A."/>
            <person name="Yang D."/>
            <person name="Bader C.D."/>
            <person name="Teijaro C.N."/>
            <person name="Fluegel L."/>
            <person name="Davis C.M."/>
            <person name="Simpson J.R."/>
            <person name="Lauterbach L."/>
            <person name="Steele A.D."/>
            <person name="Gui C."/>
            <person name="Meng S."/>
            <person name="Li G."/>
            <person name="Viehrig K."/>
            <person name="Ye F."/>
            <person name="Su P."/>
            <person name="Kiefer A.F."/>
            <person name="Nichols A."/>
            <person name="Cepeda A.J."/>
            <person name="Yan W."/>
            <person name="Fan B."/>
            <person name="Jiang Y."/>
            <person name="Adhikari A."/>
            <person name="Zheng C.-J."/>
            <person name="Schuster L."/>
            <person name="Cowan T.M."/>
            <person name="Smanski M.J."/>
            <person name="Chevrette M.G."/>
            <person name="De Carvalho L.P.S."/>
            <person name="Shen B."/>
        </authorList>
    </citation>
    <scope>NUCLEOTIDE SEQUENCE [LARGE SCALE GENOMIC DNA]</scope>
    <source>
        <strain evidence="1 2">NPDC012540</strain>
    </source>
</reference>
<evidence type="ECO:0000313" key="1">
    <source>
        <dbReference type="EMBL" id="MFF5900174.1"/>
    </source>
</evidence>
<gene>
    <name evidence="1" type="ORF">ACFY8O_30210</name>
</gene>
<organism evidence="1 2">
    <name type="scientific">Streptomyces argenteolus</name>
    <dbReference type="NCBI Taxonomy" id="67274"/>
    <lineage>
        <taxon>Bacteria</taxon>
        <taxon>Bacillati</taxon>
        <taxon>Actinomycetota</taxon>
        <taxon>Actinomycetes</taxon>
        <taxon>Kitasatosporales</taxon>
        <taxon>Streptomycetaceae</taxon>
        <taxon>Streptomyces</taxon>
    </lineage>
</organism>
<proteinExistence type="predicted"/>
<dbReference type="EMBL" id="JBIBEG010000011">
    <property type="protein sequence ID" value="MFF5900174.1"/>
    <property type="molecule type" value="Genomic_DNA"/>
</dbReference>
<accession>A0ABW6XEK0</accession>
<name>A0ABW6XEK0_9ACTN</name>
<dbReference type="RefSeq" id="WP_387907956.1">
    <property type="nucleotide sequence ID" value="NZ_JBIBEG010000011.1"/>
</dbReference>